<proteinExistence type="predicted"/>
<organism evidence="1 2">
    <name type="scientific">Cirrhinus mrigala</name>
    <name type="common">Mrigala</name>
    <dbReference type="NCBI Taxonomy" id="683832"/>
    <lineage>
        <taxon>Eukaryota</taxon>
        <taxon>Metazoa</taxon>
        <taxon>Chordata</taxon>
        <taxon>Craniata</taxon>
        <taxon>Vertebrata</taxon>
        <taxon>Euteleostomi</taxon>
        <taxon>Actinopterygii</taxon>
        <taxon>Neopterygii</taxon>
        <taxon>Teleostei</taxon>
        <taxon>Ostariophysi</taxon>
        <taxon>Cypriniformes</taxon>
        <taxon>Cyprinidae</taxon>
        <taxon>Labeoninae</taxon>
        <taxon>Labeonini</taxon>
        <taxon>Cirrhinus</taxon>
    </lineage>
</organism>
<comment type="caution">
    <text evidence="1">The sequence shown here is derived from an EMBL/GenBank/DDBJ whole genome shotgun (WGS) entry which is preliminary data.</text>
</comment>
<dbReference type="EMBL" id="JAMKFB020000002">
    <property type="protein sequence ID" value="KAL0199600.1"/>
    <property type="molecule type" value="Genomic_DNA"/>
</dbReference>
<reference evidence="1 2" key="1">
    <citation type="submission" date="2024-05" db="EMBL/GenBank/DDBJ databases">
        <title>Genome sequencing and assembly of Indian major carp, Cirrhinus mrigala (Hamilton, 1822).</title>
        <authorList>
            <person name="Mohindra V."/>
            <person name="Chowdhury L.M."/>
            <person name="Lal K."/>
            <person name="Jena J.K."/>
        </authorList>
    </citation>
    <scope>NUCLEOTIDE SEQUENCE [LARGE SCALE GENOMIC DNA]</scope>
    <source>
        <strain evidence="1">CM1030</strain>
        <tissue evidence="1">Blood</tissue>
    </source>
</reference>
<keyword evidence="2" id="KW-1185">Reference proteome</keyword>
<protein>
    <submittedName>
        <fullName evidence="1">Uncharacterized protein</fullName>
    </submittedName>
</protein>
<evidence type="ECO:0000313" key="2">
    <source>
        <dbReference type="Proteomes" id="UP001529510"/>
    </source>
</evidence>
<evidence type="ECO:0000313" key="1">
    <source>
        <dbReference type="EMBL" id="KAL0199600.1"/>
    </source>
</evidence>
<dbReference type="Proteomes" id="UP001529510">
    <property type="component" value="Unassembled WGS sequence"/>
</dbReference>
<sequence length="116" mass="12962">MHWSAFIYAIQESHHITSDLPETRLTSSDLQESCHITSDFPEIHLVTSDLQESRHVMSDLPEARHVSSDYPKVTSQLLILKDGSLMSAHAAGIPKFIHFSPPAFELTPLSTELPVL</sequence>
<gene>
    <name evidence="1" type="ORF">M9458_002787</name>
</gene>
<name>A0ABD0RNA2_CIRMR</name>
<accession>A0ABD0RNA2</accession>
<dbReference type="AlphaFoldDB" id="A0ABD0RNA2"/>